<evidence type="ECO:0000313" key="2">
    <source>
        <dbReference type="Proteomes" id="UP000299102"/>
    </source>
</evidence>
<dbReference type="SUPFAM" id="SSF53098">
    <property type="entry name" value="Ribonuclease H-like"/>
    <property type="match status" value="1"/>
</dbReference>
<dbReference type="Gene3D" id="3.30.420.10">
    <property type="entry name" value="Ribonuclease H-like superfamily/Ribonuclease H"/>
    <property type="match status" value="1"/>
</dbReference>
<dbReference type="AlphaFoldDB" id="A0A4C1ZX64"/>
<dbReference type="OrthoDB" id="411823at2759"/>
<proteinExistence type="predicted"/>
<sequence>MAGGKGKVVLDVLTQSLLHGISGGDSRAAKSIRRVKNGKDGLVNTFSDSRSFLEVSTGQKTYHPLAHEAKRDVSEIVAESRAVRLFWVRTHIGIAGNEHADEFARRAALTKKTAADYDRFPLSFAKRVIKAASLEEWQERYAEGSTGEVTKCFFPWMEQAYRVLKQLEITCQIAQTLTGHDGLAHYLFTLKVMDSPYCACDRANEQDILNGLRLFKT</sequence>
<name>A0A4C1ZX64_EUMVA</name>
<comment type="caution">
    <text evidence="1">The sequence shown here is derived from an EMBL/GenBank/DDBJ whole genome shotgun (WGS) entry which is preliminary data.</text>
</comment>
<accession>A0A4C1ZX64</accession>
<reference evidence="1 2" key="1">
    <citation type="journal article" date="2019" name="Commun. Biol.">
        <title>The bagworm genome reveals a unique fibroin gene that provides high tensile strength.</title>
        <authorList>
            <person name="Kono N."/>
            <person name="Nakamura H."/>
            <person name="Ohtoshi R."/>
            <person name="Tomita M."/>
            <person name="Numata K."/>
            <person name="Arakawa K."/>
        </authorList>
    </citation>
    <scope>NUCLEOTIDE SEQUENCE [LARGE SCALE GENOMIC DNA]</scope>
</reference>
<organism evidence="1 2">
    <name type="scientific">Eumeta variegata</name>
    <name type="common">Bagworm moth</name>
    <name type="synonym">Eumeta japonica</name>
    <dbReference type="NCBI Taxonomy" id="151549"/>
    <lineage>
        <taxon>Eukaryota</taxon>
        <taxon>Metazoa</taxon>
        <taxon>Ecdysozoa</taxon>
        <taxon>Arthropoda</taxon>
        <taxon>Hexapoda</taxon>
        <taxon>Insecta</taxon>
        <taxon>Pterygota</taxon>
        <taxon>Neoptera</taxon>
        <taxon>Endopterygota</taxon>
        <taxon>Lepidoptera</taxon>
        <taxon>Glossata</taxon>
        <taxon>Ditrysia</taxon>
        <taxon>Tineoidea</taxon>
        <taxon>Psychidae</taxon>
        <taxon>Oiketicinae</taxon>
        <taxon>Eumeta</taxon>
    </lineage>
</organism>
<dbReference type="Proteomes" id="UP000299102">
    <property type="component" value="Unassembled WGS sequence"/>
</dbReference>
<gene>
    <name evidence="1" type="ORF">EVAR_60667_1</name>
</gene>
<evidence type="ECO:0000313" key="1">
    <source>
        <dbReference type="EMBL" id="GBP91217.1"/>
    </source>
</evidence>
<dbReference type="InterPro" id="IPR012337">
    <property type="entry name" value="RNaseH-like_sf"/>
</dbReference>
<protein>
    <submittedName>
        <fullName evidence="1">Uncharacterized protein</fullName>
    </submittedName>
</protein>
<dbReference type="InterPro" id="IPR036397">
    <property type="entry name" value="RNaseH_sf"/>
</dbReference>
<keyword evidence="2" id="KW-1185">Reference proteome</keyword>
<dbReference type="GO" id="GO:0003676">
    <property type="term" value="F:nucleic acid binding"/>
    <property type="evidence" value="ECO:0007669"/>
    <property type="project" value="InterPro"/>
</dbReference>
<dbReference type="EMBL" id="BGZK01002152">
    <property type="protein sequence ID" value="GBP91217.1"/>
    <property type="molecule type" value="Genomic_DNA"/>
</dbReference>